<dbReference type="GO" id="GO:0008477">
    <property type="term" value="F:purine nucleosidase activity"/>
    <property type="evidence" value="ECO:0007669"/>
    <property type="project" value="TreeGrafter"/>
</dbReference>
<evidence type="ECO:0000313" key="5">
    <source>
        <dbReference type="Proteomes" id="UP000291483"/>
    </source>
</evidence>
<gene>
    <name evidence="4" type="ORF">EV379_3221</name>
</gene>
<proteinExistence type="predicted"/>
<name>A0A4Q8ARJ0_9MICO</name>
<dbReference type="InterPro" id="IPR001910">
    <property type="entry name" value="Inosine/uridine_hydrolase_dom"/>
</dbReference>
<dbReference type="EMBL" id="SHLC01000001">
    <property type="protein sequence ID" value="RZU66851.1"/>
    <property type="molecule type" value="Genomic_DNA"/>
</dbReference>
<organism evidence="4 5">
    <name type="scientific">Microterricola gilva</name>
    <dbReference type="NCBI Taxonomy" id="393267"/>
    <lineage>
        <taxon>Bacteria</taxon>
        <taxon>Bacillati</taxon>
        <taxon>Actinomycetota</taxon>
        <taxon>Actinomycetes</taxon>
        <taxon>Micrococcales</taxon>
        <taxon>Microbacteriaceae</taxon>
        <taxon>Microterricola</taxon>
    </lineage>
</organism>
<protein>
    <submittedName>
        <fullName evidence="4">Purine nucleosidase</fullName>
    </submittedName>
</protein>
<reference evidence="4 5" key="1">
    <citation type="submission" date="2019-02" db="EMBL/GenBank/DDBJ databases">
        <title>Sequencing the genomes of 1000 actinobacteria strains.</title>
        <authorList>
            <person name="Klenk H.-P."/>
        </authorList>
    </citation>
    <scope>NUCLEOTIDE SEQUENCE [LARGE SCALE GENOMIC DNA]</scope>
    <source>
        <strain evidence="4 5">DSM 18319</strain>
    </source>
</reference>
<dbReference type="Proteomes" id="UP000291483">
    <property type="component" value="Unassembled WGS sequence"/>
</dbReference>
<feature type="domain" description="Inosine/uridine-preferring nucleoside hydrolase" evidence="3">
    <location>
        <begin position="5"/>
        <end position="310"/>
    </location>
</feature>
<keyword evidence="5" id="KW-1185">Reference proteome</keyword>
<sequence>MKRKVVVDTDTGVDDALALMLLAADPDVEILAVLSVFGNCHGDRAADNARYVLDTCGRQDVPVYRGCDVPLKQELKLSSGVHGDDGFGNTGLRPAVSVPTEPNGIQVLLDLVNEHEGEIDYLALGPQTNLATALQTDPLLLERLKSVTIVGTLGPALYNDTEPWADRRFRVSRDPNVSFDIDAAQEVASRPGNVTWCGPYVTRQALVPENFFLDIAASTGYAPAELITKISHDYAGFYSRSYPQPDDARVMGINDSLAVATLLRPDLVAGAVQRPLATFEDPETGERFLAGVHPEKGETRPQHRVIFDMDFNGVLEMIDETLRRPLPWR</sequence>
<evidence type="ECO:0000256" key="2">
    <source>
        <dbReference type="ARBA" id="ARBA00023295"/>
    </source>
</evidence>
<dbReference type="SUPFAM" id="SSF53590">
    <property type="entry name" value="Nucleoside hydrolase"/>
    <property type="match status" value="1"/>
</dbReference>
<dbReference type="Gene3D" id="3.90.245.10">
    <property type="entry name" value="Ribonucleoside hydrolase-like"/>
    <property type="match status" value="1"/>
</dbReference>
<accession>A0A4Q8ARJ0</accession>
<evidence type="ECO:0000313" key="4">
    <source>
        <dbReference type="EMBL" id="RZU66851.1"/>
    </source>
</evidence>
<dbReference type="GO" id="GO:0005829">
    <property type="term" value="C:cytosol"/>
    <property type="evidence" value="ECO:0007669"/>
    <property type="project" value="TreeGrafter"/>
</dbReference>
<keyword evidence="1" id="KW-0378">Hydrolase</keyword>
<dbReference type="Pfam" id="PF01156">
    <property type="entry name" value="IU_nuc_hydro"/>
    <property type="match status" value="1"/>
</dbReference>
<dbReference type="PANTHER" id="PTHR12304">
    <property type="entry name" value="INOSINE-URIDINE PREFERRING NUCLEOSIDE HYDROLASE"/>
    <property type="match status" value="1"/>
</dbReference>
<keyword evidence="2" id="KW-0326">Glycosidase</keyword>
<evidence type="ECO:0000256" key="1">
    <source>
        <dbReference type="ARBA" id="ARBA00022801"/>
    </source>
</evidence>
<evidence type="ECO:0000259" key="3">
    <source>
        <dbReference type="Pfam" id="PF01156"/>
    </source>
</evidence>
<dbReference type="InterPro" id="IPR036452">
    <property type="entry name" value="Ribo_hydro-like"/>
</dbReference>
<dbReference type="OrthoDB" id="9797882at2"/>
<dbReference type="GO" id="GO:0006152">
    <property type="term" value="P:purine nucleoside catabolic process"/>
    <property type="evidence" value="ECO:0007669"/>
    <property type="project" value="TreeGrafter"/>
</dbReference>
<dbReference type="PANTHER" id="PTHR12304:SF4">
    <property type="entry name" value="URIDINE NUCLEOSIDASE"/>
    <property type="match status" value="1"/>
</dbReference>
<dbReference type="InterPro" id="IPR023186">
    <property type="entry name" value="IUNH"/>
</dbReference>
<dbReference type="RefSeq" id="WP_130506987.1">
    <property type="nucleotide sequence ID" value="NZ_SHLC01000001.1"/>
</dbReference>
<dbReference type="AlphaFoldDB" id="A0A4Q8ARJ0"/>
<comment type="caution">
    <text evidence="4">The sequence shown here is derived from an EMBL/GenBank/DDBJ whole genome shotgun (WGS) entry which is preliminary data.</text>
</comment>